<sequence>MPAHRILSLDVVRGGMLVVSVAVDSLLAQPEWFGHAVWEGVHPVDVVFPVFVTLSGCGLAFAMHRRVRAWPLLRRVAILLAAGLVYNAIALDSWSLDDWWLTGVLQLYAGVVAVLGLVHLITRTWWGWAIVTAAFATTHTVLLSAWASGCAGLVLTPDCNPSGVIDPAVFGVQHIYHQGALGHDPVGLVALLGALVSASAGATAGHLMLSPRLSDGGVGRSALPLIGLAAGAALAGFLTIWVPEMVAGVHPLAMKRLWTPPFALWVASGTSLALLAAHLAVDRRRVGRGVRAAVWPLVALGRNSLLVYFGSHALMSVLTRSSPSGGTPAAEIAAAIAVGGQPQLTFTLAMLAFWVALAALLHRLGVYLRP</sequence>
<feature type="transmembrane region" description="Helical" evidence="1">
    <location>
        <begin position="221"/>
        <end position="242"/>
    </location>
</feature>
<feature type="domain" description="Heparan-alpha-glucosaminide N-acetyltransferase catalytic" evidence="2">
    <location>
        <begin position="5"/>
        <end position="142"/>
    </location>
</feature>
<dbReference type="PANTHER" id="PTHR31061:SF24">
    <property type="entry name" value="LD22376P"/>
    <property type="match status" value="1"/>
</dbReference>
<dbReference type="EMBL" id="CP162511">
    <property type="protein sequence ID" value="XDI06414.1"/>
    <property type="molecule type" value="Genomic_DNA"/>
</dbReference>
<dbReference type="AlphaFoldDB" id="A0AB39BJK4"/>
<reference evidence="3" key="1">
    <citation type="submission" date="2024-05" db="EMBL/GenBank/DDBJ databases">
        <title>Herbiconiux sp. A18JL235.</title>
        <authorList>
            <person name="Zhang G."/>
        </authorList>
    </citation>
    <scope>NUCLEOTIDE SEQUENCE</scope>
    <source>
        <strain evidence="3">A18JL235</strain>
    </source>
</reference>
<protein>
    <submittedName>
        <fullName evidence="3">Heparan-alpha-glucosaminide N-acetyltransferase domain-containing protein</fullName>
    </submittedName>
</protein>
<keyword evidence="1" id="KW-0472">Membrane</keyword>
<dbReference type="InterPro" id="IPR012429">
    <property type="entry name" value="HGSNAT_cat"/>
</dbReference>
<keyword evidence="1" id="KW-1133">Transmembrane helix</keyword>
<feature type="transmembrane region" description="Helical" evidence="1">
    <location>
        <begin position="46"/>
        <end position="64"/>
    </location>
</feature>
<dbReference type="RefSeq" id="WP_368498797.1">
    <property type="nucleotide sequence ID" value="NZ_CP162511.1"/>
</dbReference>
<feature type="transmembrane region" description="Helical" evidence="1">
    <location>
        <begin position="262"/>
        <end position="281"/>
    </location>
</feature>
<dbReference type="Pfam" id="PF07786">
    <property type="entry name" value="HGSNAT_cat"/>
    <property type="match status" value="1"/>
</dbReference>
<feature type="transmembrane region" description="Helical" evidence="1">
    <location>
        <begin position="76"/>
        <end position="94"/>
    </location>
</feature>
<gene>
    <name evidence="3" type="ORF">ABFY20_04775</name>
</gene>
<dbReference type="PANTHER" id="PTHR31061">
    <property type="entry name" value="LD22376P"/>
    <property type="match status" value="1"/>
</dbReference>
<feature type="transmembrane region" description="Helical" evidence="1">
    <location>
        <begin position="100"/>
        <end position="118"/>
    </location>
</feature>
<evidence type="ECO:0000313" key="3">
    <source>
        <dbReference type="EMBL" id="XDI06414.1"/>
    </source>
</evidence>
<evidence type="ECO:0000259" key="2">
    <source>
        <dbReference type="Pfam" id="PF07786"/>
    </source>
</evidence>
<feature type="transmembrane region" description="Helical" evidence="1">
    <location>
        <begin position="186"/>
        <end position="209"/>
    </location>
</feature>
<name>A0AB39BJK4_9MICO</name>
<accession>A0AB39BJK4</accession>
<evidence type="ECO:0000256" key="1">
    <source>
        <dbReference type="SAM" id="Phobius"/>
    </source>
</evidence>
<keyword evidence="1" id="KW-0812">Transmembrane</keyword>
<feature type="transmembrane region" description="Helical" evidence="1">
    <location>
        <begin position="125"/>
        <end position="147"/>
    </location>
</feature>
<feature type="transmembrane region" description="Helical" evidence="1">
    <location>
        <begin position="348"/>
        <end position="368"/>
    </location>
</feature>
<organism evidence="3">
    <name type="scientific">Herbiconiux sp. A18JL235</name>
    <dbReference type="NCBI Taxonomy" id="3152363"/>
    <lineage>
        <taxon>Bacteria</taxon>
        <taxon>Bacillati</taxon>
        <taxon>Actinomycetota</taxon>
        <taxon>Actinomycetes</taxon>
        <taxon>Micrococcales</taxon>
        <taxon>Microbacteriaceae</taxon>
        <taxon>Herbiconiux</taxon>
    </lineage>
</organism>
<feature type="transmembrane region" description="Helical" evidence="1">
    <location>
        <begin position="293"/>
        <end position="315"/>
    </location>
</feature>
<proteinExistence type="predicted"/>